<dbReference type="PANTHER" id="PTHR24422:SF26">
    <property type="entry name" value="CHEMOTAXIS PROTEIN METHYLTRANSFERASE"/>
    <property type="match status" value="1"/>
</dbReference>
<proteinExistence type="predicted"/>
<keyword evidence="4" id="KW-0808">Transferase</keyword>
<organism evidence="7 8">
    <name type="scientific">SAR324 cluster bacterium</name>
    <dbReference type="NCBI Taxonomy" id="2024889"/>
    <lineage>
        <taxon>Bacteria</taxon>
        <taxon>Deltaproteobacteria</taxon>
        <taxon>SAR324 cluster</taxon>
    </lineage>
</organism>
<comment type="caution">
    <text evidence="7">The sequence shown here is derived from an EMBL/GenBank/DDBJ whole genome shotgun (WGS) entry which is preliminary data.</text>
</comment>
<dbReference type="SUPFAM" id="SSF53335">
    <property type="entry name" value="S-adenosyl-L-methionine-dependent methyltransferases"/>
    <property type="match status" value="1"/>
</dbReference>
<evidence type="ECO:0000256" key="5">
    <source>
        <dbReference type="ARBA" id="ARBA00022691"/>
    </source>
</evidence>
<feature type="domain" description="CheR-type methyltransferase" evidence="6">
    <location>
        <begin position="43"/>
        <end position="309"/>
    </location>
</feature>
<evidence type="ECO:0000313" key="7">
    <source>
        <dbReference type="EMBL" id="PCI22592.1"/>
    </source>
</evidence>
<comment type="catalytic activity">
    <reaction evidence="1">
        <text>L-glutamyl-[protein] + S-adenosyl-L-methionine = [protein]-L-glutamate 5-O-methyl ester + S-adenosyl-L-homocysteine</text>
        <dbReference type="Rhea" id="RHEA:24452"/>
        <dbReference type="Rhea" id="RHEA-COMP:10208"/>
        <dbReference type="Rhea" id="RHEA-COMP:10311"/>
        <dbReference type="ChEBI" id="CHEBI:29973"/>
        <dbReference type="ChEBI" id="CHEBI:57856"/>
        <dbReference type="ChEBI" id="CHEBI:59789"/>
        <dbReference type="ChEBI" id="CHEBI:82795"/>
        <dbReference type="EC" id="2.1.1.80"/>
    </reaction>
</comment>
<protein>
    <recommendedName>
        <fullName evidence="2">protein-glutamate O-methyltransferase</fullName>
        <ecNumber evidence="2">2.1.1.80</ecNumber>
    </recommendedName>
</protein>
<dbReference type="InterPro" id="IPR026024">
    <property type="entry name" value="Chemotaxis_MeTrfase_CheR"/>
</dbReference>
<keyword evidence="5" id="KW-0949">S-adenosyl-L-methionine</keyword>
<evidence type="ECO:0000256" key="3">
    <source>
        <dbReference type="ARBA" id="ARBA00022603"/>
    </source>
</evidence>
<keyword evidence="3" id="KW-0489">Methyltransferase</keyword>
<dbReference type="Pfam" id="PF01739">
    <property type="entry name" value="CheR"/>
    <property type="match status" value="1"/>
</dbReference>
<evidence type="ECO:0000259" key="6">
    <source>
        <dbReference type="PROSITE" id="PS50123"/>
    </source>
</evidence>
<sequence>MLIRRWKILNREYSSKESLISVDNLMSRTFQEMKNHPLEIPMISDQEFQLLSAFVHQRLGILWESHKKDLAYTRLYRRVQNLKMKNFQEYYQYLVSEEGHLEVQVMINAVTTTKTSFFREKAQFDFLEQEFFPKLRKNYPSGKKRKVRIWSAACSTGEEAYTLALLASEGLAMDRMLEWDLKILASDINTKVLSAALLGQYPLEKIEMIPQALLKKYFHSRHSPKGLLYETKENLKSLLKFRPVNLLAESYPINARFDLIFCRNILIYFDTKTQEKVLKHLLQYLHDDGYLFLGGSEVLRELKGIQRFKNNIYQKIHESIIPTAHERY</sequence>
<dbReference type="SUPFAM" id="SSF47757">
    <property type="entry name" value="Chemotaxis receptor methyltransferase CheR, N-terminal domain"/>
    <property type="match status" value="1"/>
</dbReference>
<dbReference type="Pfam" id="PF03705">
    <property type="entry name" value="CheR_N"/>
    <property type="match status" value="1"/>
</dbReference>
<dbReference type="InterPro" id="IPR029063">
    <property type="entry name" value="SAM-dependent_MTases_sf"/>
</dbReference>
<dbReference type="PANTHER" id="PTHR24422">
    <property type="entry name" value="CHEMOTAXIS PROTEIN METHYLTRANSFERASE"/>
    <property type="match status" value="1"/>
</dbReference>
<evidence type="ECO:0000256" key="1">
    <source>
        <dbReference type="ARBA" id="ARBA00001541"/>
    </source>
</evidence>
<dbReference type="PRINTS" id="PR00996">
    <property type="entry name" value="CHERMTFRASE"/>
</dbReference>
<dbReference type="EC" id="2.1.1.80" evidence="2"/>
<dbReference type="InterPro" id="IPR050903">
    <property type="entry name" value="Bact_Chemotaxis_MeTrfase"/>
</dbReference>
<dbReference type="InterPro" id="IPR022641">
    <property type="entry name" value="CheR_N"/>
</dbReference>
<dbReference type="GO" id="GO:0032259">
    <property type="term" value="P:methylation"/>
    <property type="evidence" value="ECO:0007669"/>
    <property type="project" value="UniProtKB-KW"/>
</dbReference>
<gene>
    <name evidence="7" type="ORF">COB67_13335</name>
</gene>
<dbReference type="InterPro" id="IPR022642">
    <property type="entry name" value="CheR_C"/>
</dbReference>
<dbReference type="Gene3D" id="1.10.155.10">
    <property type="entry name" value="Chemotaxis receptor methyltransferase CheR, N-terminal domain"/>
    <property type="match status" value="1"/>
</dbReference>
<dbReference type="AlphaFoldDB" id="A0A2A4SMY1"/>
<dbReference type="SMART" id="SM00138">
    <property type="entry name" value="MeTrc"/>
    <property type="match status" value="1"/>
</dbReference>
<dbReference type="PIRSF" id="PIRSF000410">
    <property type="entry name" value="CheR"/>
    <property type="match status" value="1"/>
</dbReference>
<dbReference type="Proteomes" id="UP000218113">
    <property type="component" value="Unassembled WGS sequence"/>
</dbReference>
<dbReference type="PROSITE" id="PS50123">
    <property type="entry name" value="CHER"/>
    <property type="match status" value="1"/>
</dbReference>
<evidence type="ECO:0000313" key="8">
    <source>
        <dbReference type="Proteomes" id="UP000218113"/>
    </source>
</evidence>
<evidence type="ECO:0000256" key="2">
    <source>
        <dbReference type="ARBA" id="ARBA00012534"/>
    </source>
</evidence>
<name>A0A2A4SMY1_9DELT</name>
<accession>A0A2A4SMY1</accession>
<dbReference type="InterPro" id="IPR000780">
    <property type="entry name" value="CheR_MeTrfase"/>
</dbReference>
<reference evidence="8" key="1">
    <citation type="submission" date="2017-08" db="EMBL/GenBank/DDBJ databases">
        <title>A dynamic microbial community with high functional redundancy inhabits the cold, oxic subseafloor aquifer.</title>
        <authorList>
            <person name="Tully B.J."/>
            <person name="Wheat C.G."/>
            <person name="Glazer B.T."/>
            <person name="Huber J.A."/>
        </authorList>
    </citation>
    <scope>NUCLEOTIDE SEQUENCE [LARGE SCALE GENOMIC DNA]</scope>
</reference>
<dbReference type="GO" id="GO:0008983">
    <property type="term" value="F:protein-glutamate O-methyltransferase activity"/>
    <property type="evidence" value="ECO:0007669"/>
    <property type="project" value="UniProtKB-EC"/>
</dbReference>
<dbReference type="InterPro" id="IPR036804">
    <property type="entry name" value="CheR_N_sf"/>
</dbReference>
<dbReference type="EMBL" id="NVSR01000158">
    <property type="protein sequence ID" value="PCI22592.1"/>
    <property type="molecule type" value="Genomic_DNA"/>
</dbReference>
<evidence type="ECO:0000256" key="4">
    <source>
        <dbReference type="ARBA" id="ARBA00022679"/>
    </source>
</evidence>
<dbReference type="Gene3D" id="3.40.50.150">
    <property type="entry name" value="Vaccinia Virus protein VP39"/>
    <property type="match status" value="1"/>
</dbReference>